<proteinExistence type="predicted"/>
<geneLocation type="plasmid" evidence="3">
    <name>psmr5</name>
</geneLocation>
<name>A0A1W6KFI0_9GAMM</name>
<feature type="region of interest" description="Disordered" evidence="1">
    <location>
        <begin position="483"/>
        <end position="508"/>
    </location>
</feature>
<dbReference type="AlphaFoldDB" id="A0A1W6KFI0"/>
<evidence type="ECO:0000313" key="3">
    <source>
        <dbReference type="Proteomes" id="UP000193100"/>
    </source>
</evidence>
<gene>
    <name evidence="2" type="ORF">MARSALSMR5_04164</name>
</gene>
<dbReference type="EMBL" id="CP020932">
    <property type="protein sequence ID" value="ARM86184.1"/>
    <property type="molecule type" value="Genomic_DNA"/>
</dbReference>
<protein>
    <submittedName>
        <fullName evidence="2">Uncharacterized protein</fullName>
    </submittedName>
</protein>
<evidence type="ECO:0000256" key="1">
    <source>
        <dbReference type="SAM" id="MobiDB-lite"/>
    </source>
</evidence>
<feature type="region of interest" description="Disordered" evidence="1">
    <location>
        <begin position="171"/>
        <end position="221"/>
    </location>
</feature>
<keyword evidence="2" id="KW-0614">Plasmid</keyword>
<evidence type="ECO:0000313" key="2">
    <source>
        <dbReference type="EMBL" id="ARM86184.1"/>
    </source>
</evidence>
<organism evidence="2 3">
    <name type="scientific">Marinobacter salarius</name>
    <dbReference type="NCBI Taxonomy" id="1420917"/>
    <lineage>
        <taxon>Bacteria</taxon>
        <taxon>Pseudomonadati</taxon>
        <taxon>Pseudomonadota</taxon>
        <taxon>Gammaproteobacteria</taxon>
        <taxon>Pseudomonadales</taxon>
        <taxon>Marinobacteraceae</taxon>
        <taxon>Marinobacter</taxon>
    </lineage>
</organism>
<feature type="compositionally biased region" description="Basic and acidic residues" evidence="1">
    <location>
        <begin position="171"/>
        <end position="183"/>
    </location>
</feature>
<dbReference type="Proteomes" id="UP000193100">
    <property type="component" value="Plasmid pSMR5"/>
</dbReference>
<reference evidence="2 3" key="1">
    <citation type="submission" date="2017-04" db="EMBL/GenBank/DDBJ databases">
        <title>Genome Sequence of Marinobacter salarius strain SMR5 Isolated from a culture of the Diatom Skeletonema marinoi.</title>
        <authorList>
            <person name="Topel M."/>
            <person name="Pinder M.I.M."/>
            <person name="Johansson O.N."/>
            <person name="Kourtchenko O."/>
            <person name="Godhe A."/>
            <person name="Clarke A.K."/>
        </authorList>
    </citation>
    <scope>NUCLEOTIDE SEQUENCE [LARGE SCALE GENOMIC DNA]</scope>
    <source>
        <strain evidence="2 3">SMR5</strain>
        <plasmid evidence="3">Plasmid psmr5</plasmid>
    </source>
</reference>
<dbReference type="GeneID" id="77258280"/>
<sequence>MVTPTQEQRQNIEQLLKTYQSDPDLFVSVASATDTGKKVLDAIQRYEFQRQHQSGNLEPTHISEQQVLHALEVIDASNYHEARREYDNNPHIETSEDAEPESMNVYTFAMIPLVEYARQQMVNRDPNLYVLQDSRSMADGRMLFWSEKARGYTTDLERAHRFTKQEAIAQNEDRETDIPHRVGDLSPASPSMREAATRDQVAQSKKHSAATPKQFNEPATKPIDANAVDTLSLEDRFSKLDRGTDIPVVVIHRADGSEDIETIMIDPPAYLMEGYIKNHDYQVEQTNLATLAARFWTIHNVQDALSYYNWQLLSNFMADGLGSIESDGDNLSEELTDSLVSDVPERLAVKRLDLFDRHATPASTPGKMRLVELVMASRYGEPVNESLFTNETFNHPERTWRSIVEGADFGHLVEWSNSVEHDLNQIELEMKHLHRNPQHTTNAERADRLTELTFQRDCLEYEQEEIALLDDQMHSHIARLDRQNRQAEQTLPALDDDLDDEPEMRMGQ</sequence>
<dbReference type="RefSeq" id="WP_085682148.1">
    <property type="nucleotide sequence ID" value="NZ_CP020932.1"/>
</dbReference>
<accession>A0A1W6KFI0</accession>